<evidence type="ECO:0000313" key="1">
    <source>
        <dbReference type="EMBL" id="CAF4252801.1"/>
    </source>
</evidence>
<organism evidence="1 2">
    <name type="scientific">Adineta steineri</name>
    <dbReference type="NCBI Taxonomy" id="433720"/>
    <lineage>
        <taxon>Eukaryota</taxon>
        <taxon>Metazoa</taxon>
        <taxon>Spiralia</taxon>
        <taxon>Gnathifera</taxon>
        <taxon>Rotifera</taxon>
        <taxon>Eurotatoria</taxon>
        <taxon>Bdelloidea</taxon>
        <taxon>Adinetida</taxon>
        <taxon>Adinetidae</taxon>
        <taxon>Adineta</taxon>
    </lineage>
</organism>
<dbReference type="EMBL" id="CAJOBB010010908">
    <property type="protein sequence ID" value="CAF4252801.1"/>
    <property type="molecule type" value="Genomic_DNA"/>
</dbReference>
<evidence type="ECO:0000313" key="2">
    <source>
        <dbReference type="Proteomes" id="UP000663868"/>
    </source>
</evidence>
<feature type="non-terminal residue" evidence="1">
    <location>
        <position position="1"/>
    </location>
</feature>
<name>A0A820ERA2_9BILA</name>
<protein>
    <submittedName>
        <fullName evidence="1">Uncharacterized protein</fullName>
    </submittedName>
</protein>
<accession>A0A820ERA2</accession>
<sequence>SAVSPLISAFGIEKLFPLILMFVPRPNDIGEPVSIT</sequence>
<reference evidence="1" key="1">
    <citation type="submission" date="2021-02" db="EMBL/GenBank/DDBJ databases">
        <authorList>
            <person name="Nowell W R."/>
        </authorList>
    </citation>
    <scope>NUCLEOTIDE SEQUENCE</scope>
</reference>
<gene>
    <name evidence="1" type="ORF">KXQ929_LOCUS42900</name>
</gene>
<dbReference type="AlphaFoldDB" id="A0A820ERA2"/>
<dbReference type="Proteomes" id="UP000663868">
    <property type="component" value="Unassembled WGS sequence"/>
</dbReference>
<comment type="caution">
    <text evidence="1">The sequence shown here is derived from an EMBL/GenBank/DDBJ whole genome shotgun (WGS) entry which is preliminary data.</text>
</comment>
<proteinExistence type="predicted"/>